<keyword evidence="1" id="KW-0812">Transmembrane</keyword>
<organism evidence="2 3">
    <name type="scientific">Lotharella oceanica</name>
    <dbReference type="NCBI Taxonomy" id="641309"/>
    <lineage>
        <taxon>Eukaryota</taxon>
        <taxon>Sar</taxon>
        <taxon>Rhizaria</taxon>
        <taxon>Cercozoa</taxon>
        <taxon>Chlorarachniophyceae</taxon>
        <taxon>Lotharella</taxon>
    </lineage>
</organism>
<keyword evidence="1" id="KW-0472">Membrane</keyword>
<evidence type="ECO:0000313" key="2">
    <source>
        <dbReference type="EMBL" id="AIB09612.1"/>
    </source>
</evidence>
<dbReference type="Proteomes" id="UP000243670">
    <property type="component" value="Nucleomorph 1"/>
</dbReference>
<evidence type="ECO:0000313" key="3">
    <source>
        <dbReference type="Proteomes" id="UP000243670"/>
    </source>
</evidence>
<feature type="transmembrane region" description="Helical" evidence="1">
    <location>
        <begin position="106"/>
        <end position="125"/>
    </location>
</feature>
<name>A0A060DA70_9EUKA</name>
<protein>
    <submittedName>
        <fullName evidence="2">Translocan of the chloroplast inner membrane protein</fullName>
    </submittedName>
</protein>
<sequence length="216" mass="25752">MRINNIKIINNTTLLNNKNLYNLSKIKYKNYKIINTSNKKKNKKKEYFDAQEQKKKDMVYKFTNILTPVAYIPTLLFPVLMCRDVINNFPINLIIYKFIMPIQNAVSSNFLLYMAAWICYYYVFCSCNNFGIRFRHHANYGNEMEIVFNGITFLFYIIGDVLRWTFLSPIVLSFSYSILIGQVVYYVYYGLSYKFPHAPEIHYQVLSPPYDPKKRY</sequence>
<dbReference type="EMBL" id="CP006627">
    <property type="protein sequence ID" value="AIB09612.1"/>
    <property type="molecule type" value="Genomic_DNA"/>
</dbReference>
<feature type="transmembrane region" description="Helical" evidence="1">
    <location>
        <begin position="170"/>
        <end position="188"/>
    </location>
</feature>
<keyword evidence="1" id="KW-1133">Transmembrane helix</keyword>
<accession>A0A060DA70</accession>
<feature type="transmembrane region" description="Helical" evidence="1">
    <location>
        <begin position="65"/>
        <end position="86"/>
    </location>
</feature>
<proteinExistence type="predicted"/>
<dbReference type="AlphaFoldDB" id="A0A060DA70"/>
<evidence type="ECO:0000256" key="1">
    <source>
        <dbReference type="SAM" id="Phobius"/>
    </source>
</evidence>
<keyword evidence="2" id="KW-0542">Nucleomorph</keyword>
<reference evidence="2 3" key="1">
    <citation type="journal article" date="2014" name="BMC Genomics">
        <title>Nucleomorph and plastid genome sequences of the chlorarachniophyte Lotharella oceanica: convergent reductive evolution and frequent recombination in nucleomorph-bearing algae.</title>
        <authorList>
            <person name="Tanifuji G."/>
            <person name="Onodera N.T."/>
            <person name="Brown M.W."/>
            <person name="Curtis B.A."/>
            <person name="Roger A.J."/>
            <person name="Ka-Shu Wong G."/>
            <person name="Melkonian M."/>
            <person name="Archibald J.M."/>
        </authorList>
    </citation>
    <scope>NUCLEOTIDE SEQUENCE [LARGE SCALE GENOMIC DNA]</scope>
    <source>
        <strain evidence="2 3">CCMP622</strain>
    </source>
</reference>
<geneLocation type="nucleomorph" evidence="2"/>
<gene>
    <name evidence="2" type="primary">tic20</name>
    <name evidence="2" type="ORF">M951_chr1132</name>
</gene>
<feature type="transmembrane region" description="Helical" evidence="1">
    <location>
        <begin position="146"/>
        <end position="164"/>
    </location>
</feature>